<proteinExistence type="predicted"/>
<dbReference type="AlphaFoldDB" id="A0A2J6QZ58"/>
<dbReference type="Pfam" id="PF13302">
    <property type="entry name" value="Acetyltransf_3"/>
    <property type="match status" value="1"/>
</dbReference>
<dbReference type="GO" id="GO:0008999">
    <property type="term" value="F:protein-N-terminal-alanine acetyltransferase activity"/>
    <property type="evidence" value="ECO:0007669"/>
    <property type="project" value="TreeGrafter"/>
</dbReference>
<feature type="region of interest" description="Disordered" evidence="1">
    <location>
        <begin position="1"/>
        <end position="26"/>
    </location>
</feature>
<reference evidence="3 4" key="1">
    <citation type="submission" date="2016-04" db="EMBL/GenBank/DDBJ databases">
        <title>A degradative enzymes factory behind the ericoid mycorrhizal symbiosis.</title>
        <authorList>
            <consortium name="DOE Joint Genome Institute"/>
            <person name="Martino E."/>
            <person name="Morin E."/>
            <person name="Grelet G."/>
            <person name="Kuo A."/>
            <person name="Kohler A."/>
            <person name="Daghino S."/>
            <person name="Barry K."/>
            <person name="Choi C."/>
            <person name="Cichocki N."/>
            <person name="Clum A."/>
            <person name="Copeland A."/>
            <person name="Hainaut M."/>
            <person name="Haridas S."/>
            <person name="Labutti K."/>
            <person name="Lindquist E."/>
            <person name="Lipzen A."/>
            <person name="Khouja H.-R."/>
            <person name="Murat C."/>
            <person name="Ohm R."/>
            <person name="Olson A."/>
            <person name="Spatafora J."/>
            <person name="Veneault-Fourrey C."/>
            <person name="Henrissat B."/>
            <person name="Grigoriev I."/>
            <person name="Martin F."/>
            <person name="Perotto S."/>
        </authorList>
    </citation>
    <scope>NUCLEOTIDE SEQUENCE [LARGE SCALE GENOMIC DNA]</scope>
    <source>
        <strain evidence="3 4">F</strain>
    </source>
</reference>
<protein>
    <submittedName>
        <fullName evidence="3">Acyl-CoA N-acyltransferase</fullName>
    </submittedName>
</protein>
<dbReference type="EMBL" id="KZ613962">
    <property type="protein sequence ID" value="PMD31564.1"/>
    <property type="molecule type" value="Genomic_DNA"/>
</dbReference>
<organism evidence="3 4">
    <name type="scientific">Hyaloscypha variabilis (strain UAMH 11265 / GT02V1 / F)</name>
    <name type="common">Meliniomyces variabilis</name>
    <dbReference type="NCBI Taxonomy" id="1149755"/>
    <lineage>
        <taxon>Eukaryota</taxon>
        <taxon>Fungi</taxon>
        <taxon>Dikarya</taxon>
        <taxon>Ascomycota</taxon>
        <taxon>Pezizomycotina</taxon>
        <taxon>Leotiomycetes</taxon>
        <taxon>Helotiales</taxon>
        <taxon>Hyaloscyphaceae</taxon>
        <taxon>Hyaloscypha</taxon>
        <taxon>Hyaloscypha variabilis</taxon>
    </lineage>
</organism>
<accession>A0A2J6QZ58</accession>
<gene>
    <name evidence="3" type="ORF">L207DRAFT_519342</name>
</gene>
<evidence type="ECO:0000256" key="1">
    <source>
        <dbReference type="SAM" id="MobiDB-lite"/>
    </source>
</evidence>
<evidence type="ECO:0000313" key="3">
    <source>
        <dbReference type="EMBL" id="PMD31564.1"/>
    </source>
</evidence>
<dbReference type="Proteomes" id="UP000235786">
    <property type="component" value="Unassembled WGS sequence"/>
</dbReference>
<keyword evidence="3" id="KW-0808">Transferase</keyword>
<feature type="compositionally biased region" description="Low complexity" evidence="1">
    <location>
        <begin position="9"/>
        <end position="26"/>
    </location>
</feature>
<dbReference type="InterPro" id="IPR016181">
    <property type="entry name" value="Acyl_CoA_acyltransferase"/>
</dbReference>
<dbReference type="InterPro" id="IPR000182">
    <property type="entry name" value="GNAT_dom"/>
</dbReference>
<sequence length="267" mass="29440">MKDPASYNPSDPSTLSPPATLPTLSTSSHLHGTHISLIPLSTTHTASLYNTLNSPEHHQIFKYLPSGPYSSLSSFSNWIDTLLQSGDFMYSVIRSAPPPPSPSPSESEQESHSNSEFIPSSETEILGIACLSAPAPEHLRIEIGLILSPLLHHSTAGTEASYLLLSHCFDALGYRRVEWRCDDRNEASKRAAARLGFVKEGVFREHMVVKGWKRDTVVFGMLGREWVVVRGALGAWLGEENFDEAGRQKRRLVDLRAEMGRGDSLCV</sequence>
<dbReference type="PROSITE" id="PS51186">
    <property type="entry name" value="GNAT"/>
    <property type="match status" value="1"/>
</dbReference>
<evidence type="ECO:0000313" key="4">
    <source>
        <dbReference type="Proteomes" id="UP000235786"/>
    </source>
</evidence>
<dbReference type="GO" id="GO:1990189">
    <property type="term" value="F:protein N-terminal-serine acetyltransferase activity"/>
    <property type="evidence" value="ECO:0007669"/>
    <property type="project" value="TreeGrafter"/>
</dbReference>
<feature type="region of interest" description="Disordered" evidence="1">
    <location>
        <begin position="93"/>
        <end position="116"/>
    </location>
</feature>
<dbReference type="InterPro" id="IPR051908">
    <property type="entry name" value="Ribosomal_N-acetyltransferase"/>
</dbReference>
<keyword evidence="4" id="KW-1185">Reference proteome</keyword>
<dbReference type="SUPFAM" id="SSF55729">
    <property type="entry name" value="Acyl-CoA N-acyltransferases (Nat)"/>
    <property type="match status" value="1"/>
</dbReference>
<dbReference type="Gene3D" id="3.40.630.30">
    <property type="match status" value="1"/>
</dbReference>
<dbReference type="PANTHER" id="PTHR43441:SF5">
    <property type="entry name" value="FAMILY ACETYLTRANSFERASE, PUTATIVE-RELATED"/>
    <property type="match status" value="1"/>
</dbReference>
<evidence type="ECO:0000259" key="2">
    <source>
        <dbReference type="PROSITE" id="PS51186"/>
    </source>
</evidence>
<feature type="domain" description="N-acetyltransferase" evidence="2">
    <location>
        <begin position="73"/>
        <end position="215"/>
    </location>
</feature>
<dbReference type="OrthoDB" id="41238at2759"/>
<keyword evidence="3" id="KW-0012">Acyltransferase</keyword>
<dbReference type="PANTHER" id="PTHR43441">
    <property type="entry name" value="RIBOSOMAL-PROTEIN-SERINE ACETYLTRANSFERASE"/>
    <property type="match status" value="1"/>
</dbReference>
<name>A0A2J6QZ58_HYAVF</name>